<dbReference type="InterPro" id="IPR031304">
    <property type="entry name" value="SLT_2"/>
</dbReference>
<dbReference type="Proteomes" id="UP000594903">
    <property type="component" value="Chromosome"/>
</dbReference>
<dbReference type="AlphaFoldDB" id="A0A378XJ99"/>
<dbReference type="RefSeq" id="WP_018573386.1">
    <property type="nucleotide sequence ID" value="NZ_CP065725.1"/>
</dbReference>
<evidence type="ECO:0000313" key="7">
    <source>
        <dbReference type="Proteomes" id="UP000594903"/>
    </source>
</evidence>
<reference evidence="4 7" key="2">
    <citation type="submission" date="2020-12" db="EMBL/GenBank/DDBJ databases">
        <title>FDA dAtabase for Regulatory Grade micrObial Sequences (FDA-ARGOS): Supporting development and validation of Infectious Disease Dx tests.</title>
        <authorList>
            <person name="Sproer C."/>
            <person name="Gronow S."/>
            <person name="Severitt S."/>
            <person name="Schroder I."/>
            <person name="Tallon L."/>
            <person name="Sadzewicz L."/>
            <person name="Zhao X."/>
            <person name="Boylan J."/>
            <person name="Ott S."/>
            <person name="Bowen H."/>
            <person name="Vavikolanu K."/>
            <person name="Mehta A."/>
            <person name="Aluvathingal J."/>
            <person name="Nadendla S."/>
            <person name="Lowell S."/>
            <person name="Myers T."/>
            <person name="Yan Y."/>
            <person name="Sichtig H."/>
        </authorList>
    </citation>
    <scope>NUCLEOTIDE SEQUENCE [LARGE SCALE GENOMIC DNA]</scope>
    <source>
        <strain evidence="4 7">FDAARGOS_872</strain>
    </source>
</reference>
<dbReference type="GO" id="GO:0009253">
    <property type="term" value="P:peptidoglycan catabolic process"/>
    <property type="evidence" value="ECO:0007669"/>
    <property type="project" value="TreeGrafter"/>
</dbReference>
<evidence type="ECO:0000313" key="6">
    <source>
        <dbReference type="Proteomes" id="UP000254603"/>
    </source>
</evidence>
<dbReference type="CDD" id="cd13399">
    <property type="entry name" value="Slt35-like"/>
    <property type="match status" value="1"/>
</dbReference>
<evidence type="ECO:0000259" key="2">
    <source>
        <dbReference type="Pfam" id="PF01471"/>
    </source>
</evidence>
<protein>
    <submittedName>
        <fullName evidence="4 5">Lytic murein transglycosylase</fullName>
        <ecNumber evidence="5">4.2.2.-</ecNumber>
    </submittedName>
</protein>
<dbReference type="InterPro" id="IPR043426">
    <property type="entry name" value="MltB-like"/>
</dbReference>
<dbReference type="PANTHER" id="PTHR30163">
    <property type="entry name" value="MEMBRANE-BOUND LYTIC MUREIN TRANSGLYCOSYLASE B"/>
    <property type="match status" value="1"/>
</dbReference>
<dbReference type="SUPFAM" id="SSF53955">
    <property type="entry name" value="Lysozyme-like"/>
    <property type="match status" value="1"/>
</dbReference>
<dbReference type="EMBL" id="UGSB01000001">
    <property type="protein sequence ID" value="SUA57956.1"/>
    <property type="molecule type" value="Genomic_DNA"/>
</dbReference>
<dbReference type="OrthoDB" id="9772911at2"/>
<dbReference type="Gene3D" id="1.10.530.10">
    <property type="match status" value="1"/>
</dbReference>
<dbReference type="GO" id="GO:0008933">
    <property type="term" value="F:peptidoglycan lytic transglycosylase activity"/>
    <property type="evidence" value="ECO:0007669"/>
    <property type="project" value="TreeGrafter"/>
</dbReference>
<dbReference type="InterPro" id="IPR023346">
    <property type="entry name" value="Lysozyme-like_dom_sf"/>
</dbReference>
<keyword evidence="7" id="KW-1185">Reference proteome</keyword>
<evidence type="ECO:0000256" key="1">
    <source>
        <dbReference type="SAM" id="SignalP"/>
    </source>
</evidence>
<dbReference type="FunFam" id="1.10.8.350:FF:000001">
    <property type="entry name" value="Lytic murein transglycosylase B"/>
    <property type="match status" value="1"/>
</dbReference>
<dbReference type="PANTHER" id="PTHR30163:SF10">
    <property type="entry name" value="TRANSGLYCOLASE-RELATED"/>
    <property type="match status" value="1"/>
</dbReference>
<dbReference type="NCBIfam" id="TIGR02283">
    <property type="entry name" value="MltB_2"/>
    <property type="match status" value="1"/>
</dbReference>
<dbReference type="Gene3D" id="1.10.8.350">
    <property type="entry name" value="Bacterial muramidase"/>
    <property type="match status" value="1"/>
</dbReference>
<feature type="domain" description="Transglycosylase SLT" evidence="3">
    <location>
        <begin position="33"/>
        <end position="327"/>
    </location>
</feature>
<name>A0A378XJ99_9BURK</name>
<dbReference type="SUPFAM" id="SSF47090">
    <property type="entry name" value="PGBD-like"/>
    <property type="match status" value="1"/>
</dbReference>
<dbReference type="Pfam" id="PF13406">
    <property type="entry name" value="SLT_2"/>
    <property type="match status" value="1"/>
</dbReference>
<feature type="domain" description="Peptidoglycan binding-like" evidence="2">
    <location>
        <begin position="348"/>
        <end position="403"/>
    </location>
</feature>
<dbReference type="InterPro" id="IPR036365">
    <property type="entry name" value="PGBD-like_sf"/>
</dbReference>
<reference evidence="5 6" key="1">
    <citation type="submission" date="2018-06" db="EMBL/GenBank/DDBJ databases">
        <authorList>
            <consortium name="Pathogen Informatics"/>
            <person name="Doyle S."/>
        </authorList>
    </citation>
    <scope>NUCLEOTIDE SEQUENCE [LARGE SCALE GENOMIC DNA]</scope>
    <source>
        <strain evidence="5 6">NCTC11997</strain>
    </source>
</reference>
<organism evidence="5 6">
    <name type="scientific">Oligella ureolytica</name>
    <dbReference type="NCBI Taxonomy" id="90244"/>
    <lineage>
        <taxon>Bacteria</taxon>
        <taxon>Pseudomonadati</taxon>
        <taxon>Pseudomonadota</taxon>
        <taxon>Betaproteobacteria</taxon>
        <taxon>Burkholderiales</taxon>
        <taxon>Alcaligenaceae</taxon>
        <taxon>Oligella</taxon>
    </lineage>
</organism>
<accession>A0A378XJ99</accession>
<dbReference type="EC" id="4.2.2.-" evidence="5"/>
<keyword evidence="1" id="KW-0732">Signal</keyword>
<sequence>MRQHSLTKPTLALVSLTLALTASSTFAQSALSFPSCLQSLQTEAKRAGVSTATYTELTNNLAPDLSILEKLNYQPEFRQPIWDYMSALVDEQRVTEGKAKLYEHYDTLQRVQQVYGVDPATVVAVWGVESNFGQNFGTYPIIQALGTLSCYGRRQAFFRKEFFAALKIVQAGDIRAEEFKGSWAGAFGHTQFMPTTFERLAVDFDGDGRRDLMTNTADALGSTANYLKRNGWLSGQRWGFEVKLPEGFNVSGEGRRTKRSLQTWQQRGVTGILGQPLSDFAPSSELAGLLTPAGAQGPAFLVFKNFDVIYSYNAAESYALAIAHLSDRLREGPGFFTPWPTDDLGLSRQERVTLQNILLARGHDIGEADGMIGAKSRAAIKLEEARFNLPISGRAGQKILRLLQRDSTH</sequence>
<dbReference type="Pfam" id="PF01471">
    <property type="entry name" value="PG_binding_1"/>
    <property type="match status" value="1"/>
</dbReference>
<keyword evidence="5" id="KW-0456">Lyase</keyword>
<evidence type="ECO:0000313" key="5">
    <source>
        <dbReference type="EMBL" id="SUA57956.1"/>
    </source>
</evidence>
<dbReference type="Proteomes" id="UP000254603">
    <property type="component" value="Unassembled WGS sequence"/>
</dbReference>
<dbReference type="InterPro" id="IPR011970">
    <property type="entry name" value="MltB_2"/>
</dbReference>
<evidence type="ECO:0000259" key="3">
    <source>
        <dbReference type="Pfam" id="PF13406"/>
    </source>
</evidence>
<gene>
    <name evidence="5" type="primary">mltB_2</name>
    <name evidence="4" type="ORF">I6G29_12475</name>
    <name evidence="5" type="ORF">NCTC11997_02569</name>
</gene>
<feature type="signal peptide" evidence="1">
    <location>
        <begin position="1"/>
        <end position="27"/>
    </location>
</feature>
<dbReference type="InterPro" id="IPR002477">
    <property type="entry name" value="Peptidoglycan-bd-like"/>
</dbReference>
<feature type="chain" id="PRO_5016854370" evidence="1">
    <location>
        <begin position="28"/>
        <end position="409"/>
    </location>
</feature>
<proteinExistence type="predicted"/>
<evidence type="ECO:0000313" key="4">
    <source>
        <dbReference type="EMBL" id="QPT39908.1"/>
    </source>
</evidence>
<dbReference type="EMBL" id="CP065725">
    <property type="protein sequence ID" value="QPT39908.1"/>
    <property type="molecule type" value="Genomic_DNA"/>
</dbReference>
<dbReference type="STRING" id="1122619.GCA_000373745_00205"/>